<dbReference type="Proteomes" id="UP001168821">
    <property type="component" value="Unassembled WGS sequence"/>
</dbReference>
<evidence type="ECO:0000313" key="1">
    <source>
        <dbReference type="EMBL" id="KAJ3639915.1"/>
    </source>
</evidence>
<keyword evidence="2" id="KW-1185">Reference proteome</keyword>
<dbReference type="EMBL" id="JALNTZ010000010">
    <property type="protein sequence ID" value="KAJ3639915.1"/>
    <property type="molecule type" value="Genomic_DNA"/>
</dbReference>
<reference evidence="1" key="1">
    <citation type="journal article" date="2023" name="G3 (Bethesda)">
        <title>Whole genome assemblies of Zophobas morio and Tenebrio molitor.</title>
        <authorList>
            <person name="Kaur S."/>
            <person name="Stinson S.A."/>
            <person name="diCenzo G.C."/>
        </authorList>
    </citation>
    <scope>NUCLEOTIDE SEQUENCE</scope>
    <source>
        <strain evidence="1">QUZm001</strain>
    </source>
</reference>
<dbReference type="PANTHER" id="PTHR33939">
    <property type="entry name" value="PROTEIN CBG22215"/>
    <property type="match status" value="1"/>
</dbReference>
<dbReference type="GO" id="GO:0003676">
    <property type="term" value="F:nucleic acid binding"/>
    <property type="evidence" value="ECO:0007669"/>
    <property type="project" value="InterPro"/>
</dbReference>
<comment type="caution">
    <text evidence="1">The sequence shown here is derived from an EMBL/GenBank/DDBJ whole genome shotgun (WGS) entry which is preliminary data.</text>
</comment>
<sequence length="176" mass="21110">MNQEIFEKWFREQLIPSLREPTLIVIDNASDHSRLEEKIPRKSWTKTKMIAYLIKNGTDYPPKAMEDQIWEILANKQPQKRYHLDLYPQHHGHLVLSMPPYHCHFNAIEMSLSEVKRNYDKIIPRTSSSLNDVRATWQNVIDQIPVVHWNNYVKHTDKIVNCAWENQNNLRYFRTE</sequence>
<dbReference type="Gene3D" id="3.30.420.10">
    <property type="entry name" value="Ribonuclease H-like superfamily/Ribonuclease H"/>
    <property type="match status" value="1"/>
</dbReference>
<evidence type="ECO:0000313" key="2">
    <source>
        <dbReference type="Proteomes" id="UP001168821"/>
    </source>
</evidence>
<dbReference type="InterPro" id="IPR036397">
    <property type="entry name" value="RNaseH_sf"/>
</dbReference>
<accession>A0AA38HL59</accession>
<dbReference type="AlphaFoldDB" id="A0AA38HL59"/>
<protein>
    <recommendedName>
        <fullName evidence="3">Tc1-like transposase DDE domain-containing protein</fullName>
    </recommendedName>
</protein>
<evidence type="ECO:0008006" key="3">
    <source>
        <dbReference type="Google" id="ProtNLM"/>
    </source>
</evidence>
<organism evidence="1 2">
    <name type="scientific">Zophobas morio</name>
    <dbReference type="NCBI Taxonomy" id="2755281"/>
    <lineage>
        <taxon>Eukaryota</taxon>
        <taxon>Metazoa</taxon>
        <taxon>Ecdysozoa</taxon>
        <taxon>Arthropoda</taxon>
        <taxon>Hexapoda</taxon>
        <taxon>Insecta</taxon>
        <taxon>Pterygota</taxon>
        <taxon>Neoptera</taxon>
        <taxon>Endopterygota</taxon>
        <taxon>Coleoptera</taxon>
        <taxon>Polyphaga</taxon>
        <taxon>Cucujiformia</taxon>
        <taxon>Tenebrionidae</taxon>
        <taxon>Zophobas</taxon>
    </lineage>
</organism>
<name>A0AA38HL59_9CUCU</name>
<gene>
    <name evidence="1" type="ORF">Zmor_003243</name>
</gene>
<proteinExistence type="predicted"/>
<dbReference type="PANTHER" id="PTHR33939:SF1">
    <property type="entry name" value="DUF4371 DOMAIN-CONTAINING PROTEIN"/>
    <property type="match status" value="1"/>
</dbReference>